<evidence type="ECO:0000256" key="7">
    <source>
        <dbReference type="RuleBase" id="RU363032"/>
    </source>
</evidence>
<dbReference type="EMBL" id="CP001734">
    <property type="protein sequence ID" value="ACV67823.1"/>
    <property type="molecule type" value="Genomic_DNA"/>
</dbReference>
<dbReference type="KEGG" id="drt:Dret_0526"/>
<dbReference type="HOGENOM" id="CLU_016047_14_1_7"/>
<dbReference type="Pfam" id="PF00528">
    <property type="entry name" value="BPD_transp_1"/>
    <property type="match status" value="1"/>
</dbReference>
<dbReference type="PROSITE" id="PS50928">
    <property type="entry name" value="ABC_TM1"/>
    <property type="match status" value="1"/>
</dbReference>
<feature type="transmembrane region" description="Helical" evidence="7">
    <location>
        <begin position="123"/>
        <end position="147"/>
    </location>
</feature>
<comment type="subcellular location">
    <subcellularLocation>
        <location evidence="1 7">Cell membrane</location>
        <topology evidence="1 7">Multi-pass membrane protein</topology>
    </subcellularLocation>
</comment>
<dbReference type="InterPro" id="IPR035906">
    <property type="entry name" value="MetI-like_sf"/>
</dbReference>
<accession>C8WYQ7</accession>
<evidence type="ECO:0000259" key="8">
    <source>
        <dbReference type="PROSITE" id="PS50928"/>
    </source>
</evidence>
<comment type="similarity">
    <text evidence="7">Belongs to the binding-protein-dependent transport system permease family.</text>
</comment>
<feature type="transmembrane region" description="Helical" evidence="7">
    <location>
        <begin position="7"/>
        <end position="31"/>
    </location>
</feature>
<name>C8WYQ7_DESRD</name>
<dbReference type="AlphaFoldDB" id="C8WYQ7"/>
<keyword evidence="10" id="KW-1185">Reference proteome</keyword>
<keyword evidence="6 7" id="KW-0472">Membrane</keyword>
<keyword evidence="2 7" id="KW-0813">Transport</keyword>
<feature type="transmembrane region" description="Helical" evidence="7">
    <location>
        <begin position="89"/>
        <end position="111"/>
    </location>
</feature>
<evidence type="ECO:0000256" key="2">
    <source>
        <dbReference type="ARBA" id="ARBA00022448"/>
    </source>
</evidence>
<dbReference type="PANTHER" id="PTHR30183">
    <property type="entry name" value="MOLYBDENUM TRANSPORT SYSTEM PERMEASE PROTEIN MODB"/>
    <property type="match status" value="1"/>
</dbReference>
<feature type="transmembrane region" description="Helical" evidence="7">
    <location>
        <begin position="231"/>
        <end position="253"/>
    </location>
</feature>
<dbReference type="Proteomes" id="UP000001052">
    <property type="component" value="Chromosome"/>
</dbReference>
<proteinExistence type="inferred from homology"/>
<sequence length="272" mass="29086">MLKRDPFSLAVGFSGSTILLFILLPLLQMVVQPSLPDMAETIRDPAVRKAIGLSLFTSGMAAVIALVLGTPLAYILARKDFWGKRVVESVIDLPIMIPHPVIGIAILSLAGRGHWLGDVLQALGVKLMGTTTGIVVVLTFVGVPFYVNAAKAGFEVVPARLEHVARTLGASRSSAFYRVTLPLAFRSLLAGTIMCMARAISEFGAVVIVAYHPMVAPVLIYERFTAYGLKYSQPVAVWLILVSLFLFLLLRIVTARGGGMAGRSGPNLGGRA</sequence>
<reference evidence="10" key="1">
    <citation type="submission" date="2009-09" db="EMBL/GenBank/DDBJ databases">
        <title>The complete chromosome of Desulfohalobium retbaense DSM 5692.</title>
        <authorList>
            <consortium name="US DOE Joint Genome Institute (JGI-PGF)"/>
            <person name="Lucas S."/>
            <person name="Copeland A."/>
            <person name="Lapidus A."/>
            <person name="Glavina del Rio T."/>
            <person name="Dalin E."/>
            <person name="Tice H."/>
            <person name="Bruce D."/>
            <person name="Goodwin L."/>
            <person name="Pitluck S."/>
            <person name="Kyrpides N."/>
            <person name="Mavromatis K."/>
            <person name="Ivanova N."/>
            <person name="Mikhailova N."/>
            <person name="Munk A.C."/>
            <person name="Brettin T."/>
            <person name="Detter J.C."/>
            <person name="Han C."/>
            <person name="Tapia R."/>
            <person name="Larimer F."/>
            <person name="Land M."/>
            <person name="Hauser L."/>
            <person name="Markowitz V."/>
            <person name="Cheng J.-F."/>
            <person name="Hugenholtz P."/>
            <person name="Woyke T."/>
            <person name="Wu D."/>
            <person name="Spring S."/>
            <person name="Klenk H.-P."/>
            <person name="Eisen J.A."/>
        </authorList>
    </citation>
    <scope>NUCLEOTIDE SEQUENCE [LARGE SCALE GENOMIC DNA]</scope>
    <source>
        <strain evidence="10">DSM 5692</strain>
    </source>
</reference>
<evidence type="ECO:0000313" key="9">
    <source>
        <dbReference type="EMBL" id="ACV67823.1"/>
    </source>
</evidence>
<protein>
    <submittedName>
        <fullName evidence="9">Binding-protein-dependent transport systems inner membrane component</fullName>
    </submittedName>
</protein>
<dbReference type="RefSeq" id="WP_015750981.1">
    <property type="nucleotide sequence ID" value="NC_013223.1"/>
</dbReference>
<feature type="domain" description="ABC transmembrane type-1" evidence="8">
    <location>
        <begin position="51"/>
        <end position="250"/>
    </location>
</feature>
<evidence type="ECO:0000256" key="1">
    <source>
        <dbReference type="ARBA" id="ARBA00004651"/>
    </source>
</evidence>
<dbReference type="CDD" id="cd06261">
    <property type="entry name" value="TM_PBP2"/>
    <property type="match status" value="1"/>
</dbReference>
<evidence type="ECO:0000256" key="5">
    <source>
        <dbReference type="ARBA" id="ARBA00022989"/>
    </source>
</evidence>
<gene>
    <name evidence="9" type="ordered locus">Dret_0526</name>
</gene>
<dbReference type="Gene3D" id="1.10.3720.10">
    <property type="entry name" value="MetI-like"/>
    <property type="match status" value="1"/>
</dbReference>
<feature type="transmembrane region" description="Helical" evidence="7">
    <location>
        <begin position="188"/>
        <end position="211"/>
    </location>
</feature>
<keyword evidence="5 7" id="KW-1133">Transmembrane helix</keyword>
<dbReference type="SUPFAM" id="SSF161098">
    <property type="entry name" value="MetI-like"/>
    <property type="match status" value="1"/>
</dbReference>
<organism evidence="9 10">
    <name type="scientific">Desulfohalobium retbaense (strain ATCC 49708 / DSM 5692 / JCM 16813 / HR100)</name>
    <dbReference type="NCBI Taxonomy" id="485915"/>
    <lineage>
        <taxon>Bacteria</taxon>
        <taxon>Pseudomonadati</taxon>
        <taxon>Thermodesulfobacteriota</taxon>
        <taxon>Desulfovibrionia</taxon>
        <taxon>Desulfovibrionales</taxon>
        <taxon>Desulfohalobiaceae</taxon>
        <taxon>Desulfohalobium</taxon>
    </lineage>
</organism>
<dbReference type="eggNOG" id="COG0555">
    <property type="taxonomic scope" value="Bacteria"/>
</dbReference>
<dbReference type="GO" id="GO:0005886">
    <property type="term" value="C:plasma membrane"/>
    <property type="evidence" value="ECO:0007669"/>
    <property type="project" value="UniProtKB-SubCell"/>
</dbReference>
<dbReference type="PANTHER" id="PTHR30183:SF3">
    <property type="entry name" value="MOLYBDENUM TRANSPORT SYSTEM PERMEASE PROTEIN MODB"/>
    <property type="match status" value="1"/>
</dbReference>
<feature type="transmembrane region" description="Helical" evidence="7">
    <location>
        <begin position="51"/>
        <end position="77"/>
    </location>
</feature>
<evidence type="ECO:0000313" key="10">
    <source>
        <dbReference type="Proteomes" id="UP000001052"/>
    </source>
</evidence>
<reference evidence="9 10" key="2">
    <citation type="journal article" date="2010" name="Stand. Genomic Sci.">
        <title>Complete genome sequence of Desulfohalobium retbaense type strain (HR(100)).</title>
        <authorList>
            <person name="Spring S."/>
            <person name="Nolan M."/>
            <person name="Lapidus A."/>
            <person name="Glavina Del Rio T."/>
            <person name="Copeland A."/>
            <person name="Tice H."/>
            <person name="Cheng J.F."/>
            <person name="Lucas S."/>
            <person name="Land M."/>
            <person name="Chen F."/>
            <person name="Bruce D."/>
            <person name="Goodwin L."/>
            <person name="Pitluck S."/>
            <person name="Ivanova N."/>
            <person name="Mavromatis K."/>
            <person name="Mikhailova N."/>
            <person name="Pati A."/>
            <person name="Chen A."/>
            <person name="Palaniappan K."/>
            <person name="Hauser L."/>
            <person name="Chang Y.J."/>
            <person name="Jeffries C.D."/>
            <person name="Munk C."/>
            <person name="Kiss H."/>
            <person name="Chain P."/>
            <person name="Han C."/>
            <person name="Brettin T."/>
            <person name="Detter J.C."/>
            <person name="Schuler E."/>
            <person name="Goker M."/>
            <person name="Rohde M."/>
            <person name="Bristow J."/>
            <person name="Eisen J.A."/>
            <person name="Markowitz V."/>
            <person name="Hugenholtz P."/>
            <person name="Kyrpides N.C."/>
            <person name="Klenk H.P."/>
        </authorList>
    </citation>
    <scope>NUCLEOTIDE SEQUENCE [LARGE SCALE GENOMIC DNA]</scope>
    <source>
        <strain evidence="9 10">DSM 5692</strain>
    </source>
</reference>
<evidence type="ECO:0000256" key="6">
    <source>
        <dbReference type="ARBA" id="ARBA00023136"/>
    </source>
</evidence>
<evidence type="ECO:0000256" key="3">
    <source>
        <dbReference type="ARBA" id="ARBA00022475"/>
    </source>
</evidence>
<dbReference type="GO" id="GO:0055085">
    <property type="term" value="P:transmembrane transport"/>
    <property type="evidence" value="ECO:0007669"/>
    <property type="project" value="InterPro"/>
</dbReference>
<keyword evidence="4 7" id="KW-0812">Transmembrane</keyword>
<dbReference type="OrthoDB" id="9795403at2"/>
<evidence type="ECO:0000256" key="4">
    <source>
        <dbReference type="ARBA" id="ARBA00022692"/>
    </source>
</evidence>
<dbReference type="STRING" id="485915.Dret_0526"/>
<dbReference type="InterPro" id="IPR000515">
    <property type="entry name" value="MetI-like"/>
</dbReference>
<keyword evidence="3" id="KW-1003">Cell membrane</keyword>